<dbReference type="AlphaFoldDB" id="A0A5B8W2Q8"/>
<gene>
    <name evidence="2" type="ORF">FSB76_18260</name>
</gene>
<feature type="domain" description="Glycoside hydrolase family 19 catalytic" evidence="1">
    <location>
        <begin position="42"/>
        <end position="136"/>
    </location>
</feature>
<evidence type="ECO:0000313" key="2">
    <source>
        <dbReference type="EMBL" id="QEC77789.1"/>
    </source>
</evidence>
<dbReference type="OrthoDB" id="3078754at2"/>
<organism evidence="2 3">
    <name type="scientific">Mucilaginibacter ginsenosidivorax</name>
    <dbReference type="NCBI Taxonomy" id="862126"/>
    <lineage>
        <taxon>Bacteria</taxon>
        <taxon>Pseudomonadati</taxon>
        <taxon>Bacteroidota</taxon>
        <taxon>Sphingobacteriia</taxon>
        <taxon>Sphingobacteriales</taxon>
        <taxon>Sphingobacteriaceae</taxon>
        <taxon>Mucilaginibacter</taxon>
    </lineage>
</organism>
<dbReference type="Gene3D" id="1.10.530.10">
    <property type="match status" value="1"/>
</dbReference>
<dbReference type="InterPro" id="IPR023346">
    <property type="entry name" value="Lysozyme-like_dom_sf"/>
</dbReference>
<dbReference type="InterPro" id="IPR000726">
    <property type="entry name" value="Glyco_hydro_19_cat"/>
</dbReference>
<proteinExistence type="predicted"/>
<protein>
    <recommendedName>
        <fullName evidence="1">Glycoside hydrolase family 19 catalytic domain-containing protein</fullName>
    </recommendedName>
</protein>
<dbReference type="GO" id="GO:0006032">
    <property type="term" value="P:chitin catabolic process"/>
    <property type="evidence" value="ECO:0007669"/>
    <property type="project" value="InterPro"/>
</dbReference>
<keyword evidence="3" id="KW-1185">Reference proteome</keyword>
<dbReference type="Proteomes" id="UP000321362">
    <property type="component" value="Chromosome"/>
</dbReference>
<evidence type="ECO:0000259" key="1">
    <source>
        <dbReference type="Pfam" id="PF00182"/>
    </source>
</evidence>
<name>A0A5B8W2Q8_9SPHI</name>
<dbReference type="Pfam" id="PF00182">
    <property type="entry name" value="Glyco_hydro_19"/>
    <property type="match status" value="1"/>
</dbReference>
<evidence type="ECO:0000313" key="3">
    <source>
        <dbReference type="Proteomes" id="UP000321362"/>
    </source>
</evidence>
<dbReference type="RefSeq" id="WP_147055806.1">
    <property type="nucleotide sequence ID" value="NZ_CP042437.1"/>
</dbReference>
<dbReference type="GO" id="GO:0004568">
    <property type="term" value="F:chitinase activity"/>
    <property type="evidence" value="ECO:0007669"/>
    <property type="project" value="InterPro"/>
</dbReference>
<dbReference type="EMBL" id="CP042437">
    <property type="protein sequence ID" value="QEC77789.1"/>
    <property type="molecule type" value="Genomic_DNA"/>
</dbReference>
<dbReference type="KEGG" id="mgk:FSB76_18260"/>
<accession>A0A5B8W2Q8</accession>
<sequence>MPGSKAFYDTIRPLFGGHFSQSQIDGIETILTVIAAAGITDNRKTAYMLATVFHECAQKMQPIAEFGKGAGHDYGKKLKMGAGPGHRVPYTTPDKLYYGRGYVQLTWYENYESMGHLLHVDLLGNPELALDPTIAANIMVKGMVGGLFTGKSLGKYFTPDLTDWINARKIINGLDQATTIAGYAQTFYKGLTAPV</sequence>
<dbReference type="GO" id="GO:0016998">
    <property type="term" value="P:cell wall macromolecule catabolic process"/>
    <property type="evidence" value="ECO:0007669"/>
    <property type="project" value="InterPro"/>
</dbReference>
<dbReference type="SUPFAM" id="SSF53955">
    <property type="entry name" value="Lysozyme-like"/>
    <property type="match status" value="1"/>
</dbReference>
<reference evidence="2 3" key="1">
    <citation type="journal article" date="2013" name="J. Microbiol.">
        <title>Mucilaginibacter ginsenosidivorax sp. nov., with ginsenoside converting activity isolated from sediment.</title>
        <authorList>
            <person name="Kim J.K."/>
            <person name="Choi T.E."/>
            <person name="Liu Q.M."/>
            <person name="Park H.Y."/>
            <person name="Yi T.H."/>
            <person name="Yoon M.H."/>
            <person name="Kim S.C."/>
            <person name="Im W.T."/>
        </authorList>
    </citation>
    <scope>NUCLEOTIDE SEQUENCE [LARGE SCALE GENOMIC DNA]</scope>
    <source>
        <strain evidence="2 3">KHI28</strain>
    </source>
</reference>